<dbReference type="SUPFAM" id="SSF161098">
    <property type="entry name" value="MetI-like"/>
    <property type="match status" value="1"/>
</dbReference>
<feature type="transmembrane region" description="Helical" evidence="5">
    <location>
        <begin position="95"/>
        <end position="128"/>
    </location>
</feature>
<comment type="caution">
    <text evidence="7">The sequence shown here is derived from an EMBL/GenBank/DDBJ whole genome shotgun (WGS) entry which is preliminary data.</text>
</comment>
<evidence type="ECO:0000256" key="3">
    <source>
        <dbReference type="ARBA" id="ARBA00022989"/>
    </source>
</evidence>
<dbReference type="AlphaFoldDB" id="A0A4D4J3C1"/>
<comment type="similarity">
    <text evidence="5">Belongs to the binding-protein-dependent transport system permease family.</text>
</comment>
<evidence type="ECO:0000313" key="8">
    <source>
        <dbReference type="Proteomes" id="UP000298860"/>
    </source>
</evidence>
<dbReference type="PANTHER" id="PTHR43839">
    <property type="entry name" value="OPPC IN A BINDING PROTEIN-DEPENDENT TRANSPORT SYSTEM"/>
    <property type="match status" value="1"/>
</dbReference>
<dbReference type="RefSeq" id="WP_137811717.1">
    <property type="nucleotide sequence ID" value="NZ_BJFL01000001.1"/>
</dbReference>
<dbReference type="InterPro" id="IPR035906">
    <property type="entry name" value="MetI-like_sf"/>
</dbReference>
<protein>
    <submittedName>
        <fullName evidence="7">ABC transporter permease</fullName>
    </submittedName>
</protein>
<dbReference type="EMBL" id="BJFL01000001">
    <property type="protein sequence ID" value="GDY28497.1"/>
    <property type="molecule type" value="Genomic_DNA"/>
</dbReference>
<keyword evidence="2 5" id="KW-0812">Transmembrane</keyword>
<dbReference type="InterPro" id="IPR025966">
    <property type="entry name" value="OppC_N"/>
</dbReference>
<evidence type="ECO:0000256" key="2">
    <source>
        <dbReference type="ARBA" id="ARBA00022692"/>
    </source>
</evidence>
<evidence type="ECO:0000256" key="4">
    <source>
        <dbReference type="ARBA" id="ARBA00023136"/>
    </source>
</evidence>
<sequence length="296" mass="30499">MTAPRSIAWQRRRAAAGRAWAAFRADRAGLAGLVIIAVVVGLAALAPVLTDPAGLDVTRAGGPRLAPPSWRFWLGTDESGRSVLLLAWWGTRLSLLAGLAATVLSVAIGTVVGLLAGHFGGWTAAVLLRVTDFFLVLPSLVLAIALATVLGRGLASIVVAIAVTSWPTTARLVRAQTLAVEARPYVERARLLGGGHGHVLGRHVLPAVAPLVLANTTLAVAGAVIAESTLAFLGLGDPGAVSWGSMLKAALDTGAVTAGAWWYLLPPGLGIVTVVLAFTLCGRALEAVLNPRLREP</sequence>
<dbReference type="InterPro" id="IPR000515">
    <property type="entry name" value="MetI-like"/>
</dbReference>
<feature type="transmembrane region" description="Helical" evidence="5">
    <location>
        <begin position="270"/>
        <end position="289"/>
    </location>
</feature>
<keyword evidence="4 5" id="KW-0472">Membrane</keyword>
<reference evidence="8" key="1">
    <citation type="submission" date="2019-04" db="EMBL/GenBank/DDBJ databases">
        <title>Draft genome sequence of Pseudonocardiaceae bacterium SL3-2-4.</title>
        <authorList>
            <person name="Ningsih F."/>
            <person name="Yokota A."/>
            <person name="Sakai Y."/>
            <person name="Nanatani K."/>
            <person name="Yabe S."/>
            <person name="Oetari A."/>
            <person name="Sjamsuridzal W."/>
        </authorList>
    </citation>
    <scope>NUCLEOTIDE SEQUENCE [LARGE SCALE GENOMIC DNA]</scope>
    <source>
        <strain evidence="8">SL3-2-4</strain>
    </source>
</reference>
<evidence type="ECO:0000259" key="6">
    <source>
        <dbReference type="PROSITE" id="PS50928"/>
    </source>
</evidence>
<dbReference type="Gene3D" id="1.10.3720.10">
    <property type="entry name" value="MetI-like"/>
    <property type="match status" value="1"/>
</dbReference>
<feature type="transmembrane region" description="Helical" evidence="5">
    <location>
        <begin position="28"/>
        <end position="49"/>
    </location>
</feature>
<dbReference type="GO" id="GO:0055085">
    <property type="term" value="P:transmembrane transport"/>
    <property type="evidence" value="ECO:0007669"/>
    <property type="project" value="InterPro"/>
</dbReference>
<evidence type="ECO:0000313" key="7">
    <source>
        <dbReference type="EMBL" id="GDY28497.1"/>
    </source>
</evidence>
<feature type="domain" description="ABC transmembrane type-1" evidence="6">
    <location>
        <begin position="91"/>
        <end position="282"/>
    </location>
</feature>
<accession>A0A4D4J3C1</accession>
<dbReference type="Pfam" id="PF12911">
    <property type="entry name" value="OppC_N"/>
    <property type="match status" value="1"/>
</dbReference>
<dbReference type="PROSITE" id="PS50928">
    <property type="entry name" value="ABC_TM1"/>
    <property type="match status" value="1"/>
</dbReference>
<dbReference type="GO" id="GO:0005886">
    <property type="term" value="C:plasma membrane"/>
    <property type="evidence" value="ECO:0007669"/>
    <property type="project" value="UniProtKB-SubCell"/>
</dbReference>
<gene>
    <name evidence="7" type="ORF">GTS_01300</name>
</gene>
<evidence type="ECO:0000256" key="5">
    <source>
        <dbReference type="RuleBase" id="RU363032"/>
    </source>
</evidence>
<feature type="transmembrane region" description="Helical" evidence="5">
    <location>
        <begin position="212"/>
        <end position="235"/>
    </location>
</feature>
<keyword evidence="3 5" id="KW-1133">Transmembrane helix</keyword>
<dbReference type="CDD" id="cd06261">
    <property type="entry name" value="TM_PBP2"/>
    <property type="match status" value="1"/>
</dbReference>
<evidence type="ECO:0000256" key="1">
    <source>
        <dbReference type="ARBA" id="ARBA00004141"/>
    </source>
</evidence>
<comment type="subcellular location">
    <subcellularLocation>
        <location evidence="5">Cell membrane</location>
        <topology evidence="5">Multi-pass membrane protein</topology>
    </subcellularLocation>
    <subcellularLocation>
        <location evidence="1">Membrane</location>
        <topology evidence="1">Multi-pass membrane protein</topology>
    </subcellularLocation>
</comment>
<keyword evidence="8" id="KW-1185">Reference proteome</keyword>
<dbReference type="Pfam" id="PF00528">
    <property type="entry name" value="BPD_transp_1"/>
    <property type="match status" value="1"/>
</dbReference>
<dbReference type="Proteomes" id="UP000298860">
    <property type="component" value="Unassembled WGS sequence"/>
</dbReference>
<proteinExistence type="inferred from homology"/>
<dbReference type="OrthoDB" id="9812701at2"/>
<dbReference type="PANTHER" id="PTHR43839:SF1">
    <property type="entry name" value="OPPC IN A BINDING PROTEIN-DEPENDENT TRANSPORT SYSTEM"/>
    <property type="match status" value="1"/>
</dbReference>
<keyword evidence="5" id="KW-0813">Transport</keyword>
<organism evidence="7 8">
    <name type="scientific">Gandjariella thermophila</name>
    <dbReference type="NCBI Taxonomy" id="1931992"/>
    <lineage>
        <taxon>Bacteria</taxon>
        <taxon>Bacillati</taxon>
        <taxon>Actinomycetota</taxon>
        <taxon>Actinomycetes</taxon>
        <taxon>Pseudonocardiales</taxon>
        <taxon>Pseudonocardiaceae</taxon>
        <taxon>Gandjariella</taxon>
    </lineage>
</organism>
<name>A0A4D4J3C1_9PSEU</name>